<dbReference type="AlphaFoldDB" id="A0AAV2LVV1"/>
<feature type="domain" description="C-type lectin" evidence="3">
    <location>
        <begin position="234"/>
        <end position="337"/>
    </location>
</feature>
<feature type="domain" description="C-type lectin" evidence="3">
    <location>
        <begin position="99"/>
        <end position="223"/>
    </location>
</feature>
<name>A0AAV2LVV1_KNICA</name>
<dbReference type="InterPro" id="IPR016187">
    <property type="entry name" value="CTDL_fold"/>
</dbReference>
<dbReference type="Proteomes" id="UP001497482">
    <property type="component" value="Chromosome 5"/>
</dbReference>
<dbReference type="Pfam" id="PF00059">
    <property type="entry name" value="Lectin_C"/>
    <property type="match status" value="2"/>
</dbReference>
<evidence type="ECO:0000313" key="5">
    <source>
        <dbReference type="Proteomes" id="UP001497482"/>
    </source>
</evidence>
<dbReference type="InterPro" id="IPR001304">
    <property type="entry name" value="C-type_lectin-like"/>
</dbReference>
<dbReference type="PANTHER" id="PTHR45784:SF3">
    <property type="entry name" value="C-TYPE LECTIN DOMAIN FAMILY 4 MEMBER K-LIKE-RELATED"/>
    <property type="match status" value="1"/>
</dbReference>
<feature type="region of interest" description="Disordered" evidence="2">
    <location>
        <begin position="1"/>
        <end position="24"/>
    </location>
</feature>
<evidence type="ECO:0000256" key="1">
    <source>
        <dbReference type="ARBA" id="ARBA00023157"/>
    </source>
</evidence>
<reference evidence="4 5" key="1">
    <citation type="submission" date="2024-04" db="EMBL/GenBank/DDBJ databases">
        <authorList>
            <person name="Waldvogel A.-M."/>
            <person name="Schoenle A."/>
        </authorList>
    </citation>
    <scope>NUCLEOTIDE SEQUENCE [LARGE SCALE GENOMIC DNA]</scope>
</reference>
<dbReference type="EMBL" id="OZ035827">
    <property type="protein sequence ID" value="CAL1605188.1"/>
    <property type="molecule type" value="Genomic_DNA"/>
</dbReference>
<organism evidence="4 5">
    <name type="scientific">Knipowitschia caucasica</name>
    <name type="common">Caucasian dwarf goby</name>
    <name type="synonym">Pomatoschistus caucasicus</name>
    <dbReference type="NCBI Taxonomy" id="637954"/>
    <lineage>
        <taxon>Eukaryota</taxon>
        <taxon>Metazoa</taxon>
        <taxon>Chordata</taxon>
        <taxon>Craniata</taxon>
        <taxon>Vertebrata</taxon>
        <taxon>Euteleostomi</taxon>
        <taxon>Actinopterygii</taxon>
        <taxon>Neopterygii</taxon>
        <taxon>Teleostei</taxon>
        <taxon>Neoteleostei</taxon>
        <taxon>Acanthomorphata</taxon>
        <taxon>Gobiaria</taxon>
        <taxon>Gobiiformes</taxon>
        <taxon>Gobioidei</taxon>
        <taxon>Gobiidae</taxon>
        <taxon>Gobiinae</taxon>
        <taxon>Knipowitschia</taxon>
    </lineage>
</organism>
<dbReference type="PROSITE" id="PS50041">
    <property type="entry name" value="C_TYPE_LECTIN_2"/>
    <property type="match status" value="2"/>
</dbReference>
<evidence type="ECO:0000259" key="3">
    <source>
        <dbReference type="PROSITE" id="PS50041"/>
    </source>
</evidence>
<keyword evidence="1" id="KW-1015">Disulfide bond</keyword>
<dbReference type="PROSITE" id="PS00615">
    <property type="entry name" value="C_TYPE_LECTIN_1"/>
    <property type="match status" value="1"/>
</dbReference>
<evidence type="ECO:0000256" key="2">
    <source>
        <dbReference type="SAM" id="MobiDB-lite"/>
    </source>
</evidence>
<dbReference type="InterPro" id="IPR016186">
    <property type="entry name" value="C-type_lectin-like/link_sf"/>
</dbReference>
<dbReference type="PANTHER" id="PTHR45784">
    <property type="entry name" value="C-TYPE LECTIN DOMAIN FAMILY 20 MEMBER A-RELATED"/>
    <property type="match status" value="1"/>
</dbReference>
<dbReference type="Gene3D" id="3.10.100.10">
    <property type="entry name" value="Mannose-Binding Protein A, subunit A"/>
    <property type="match status" value="2"/>
</dbReference>
<proteinExistence type="predicted"/>
<sequence length="345" mass="39248">MLIPQPSGRDGGPTSQRKRCRATSHKSARAFFNLQSRKDNLGPTWAGSLSQERQTPSQPILTAEVSRPPLLRAPTPLHTTLFLQTGPHRGLTGASCFHTPFYTFHFISQSKSWFEAQQFCREHYSDLATVRDQDDLLRLRRHGPFTGYAWIGLFDDPAAWTDVVGNESNSWRWSATGNTSSSRYQNWSPGEPTFSGAVEACLYFQSGQWLDGNCAVPLYFVCFSGFPRPGFKNFTFVAIAKTWAESRSYCRQHHTDLAMIQDQSENSAVLAISSTYQVWVGLYREPWRWSDGSTSSFTNWMNVQPGNSRGIEHCVLKNIYHQWNDGVCSQTYPFFCQRGETRTYN</sequence>
<dbReference type="SMART" id="SM00034">
    <property type="entry name" value="CLECT"/>
    <property type="match status" value="2"/>
</dbReference>
<keyword evidence="5" id="KW-1185">Reference proteome</keyword>
<gene>
    <name evidence="4" type="ORF">KC01_LOCUS32606</name>
</gene>
<dbReference type="InterPro" id="IPR018378">
    <property type="entry name" value="C-type_lectin_CS"/>
</dbReference>
<protein>
    <recommendedName>
        <fullName evidence="3">C-type lectin domain-containing protein</fullName>
    </recommendedName>
</protein>
<accession>A0AAV2LVV1</accession>
<dbReference type="SUPFAM" id="SSF56436">
    <property type="entry name" value="C-type lectin-like"/>
    <property type="match status" value="2"/>
</dbReference>
<evidence type="ECO:0000313" key="4">
    <source>
        <dbReference type="EMBL" id="CAL1605188.1"/>
    </source>
</evidence>